<dbReference type="PATRIC" id="fig|28128.5.peg.513"/>
<evidence type="ECO:0000313" key="3">
    <source>
        <dbReference type="Proteomes" id="UP000070533"/>
    </source>
</evidence>
<evidence type="ECO:0000256" key="1">
    <source>
        <dbReference type="SAM" id="Phobius"/>
    </source>
</evidence>
<keyword evidence="1" id="KW-0472">Membrane</keyword>
<gene>
    <name evidence="2" type="ORF">HMPREF3226_00512</name>
</gene>
<keyword evidence="1" id="KW-1133">Transmembrane helix</keyword>
<sequence length="42" mass="4995">MPLKANDCHNHLKLKIKAQICCFLLFLSVFYLKIQSFIHVLY</sequence>
<evidence type="ECO:0000313" key="2">
    <source>
        <dbReference type="EMBL" id="KXA43159.1"/>
    </source>
</evidence>
<reference evidence="3" key="1">
    <citation type="submission" date="2016-01" db="EMBL/GenBank/DDBJ databases">
        <authorList>
            <person name="Mitreva M."/>
            <person name="Pepin K.H."/>
            <person name="Mihindukulasuriya K.A."/>
            <person name="Fulton R."/>
            <person name="Fronick C."/>
            <person name="O'Laughlin M."/>
            <person name="Miner T."/>
            <person name="Herter B."/>
            <person name="Rosa B.A."/>
            <person name="Cordes M."/>
            <person name="Tomlinson C."/>
            <person name="Wollam A."/>
            <person name="Palsikar V.B."/>
            <person name="Mardis E.R."/>
            <person name="Wilson R.K."/>
        </authorList>
    </citation>
    <scope>NUCLEOTIDE SEQUENCE [LARGE SCALE GENOMIC DNA]</scope>
    <source>
        <strain evidence="3">MJR7716</strain>
    </source>
</reference>
<protein>
    <submittedName>
        <fullName evidence="2">Uncharacterized protein</fullName>
    </submittedName>
</protein>
<accession>A0A133QJU0</accession>
<dbReference type="Proteomes" id="UP000070533">
    <property type="component" value="Unassembled WGS sequence"/>
</dbReference>
<feature type="transmembrane region" description="Helical" evidence="1">
    <location>
        <begin position="20"/>
        <end position="41"/>
    </location>
</feature>
<dbReference type="EMBL" id="LRQG01000020">
    <property type="protein sequence ID" value="KXA43159.1"/>
    <property type="molecule type" value="Genomic_DNA"/>
</dbReference>
<dbReference type="STRING" id="28128.HMPREF3226_00512"/>
<comment type="caution">
    <text evidence="2">The sequence shown here is derived from an EMBL/GenBank/DDBJ whole genome shotgun (WGS) entry which is preliminary data.</text>
</comment>
<proteinExistence type="predicted"/>
<dbReference type="AlphaFoldDB" id="A0A133QJU0"/>
<keyword evidence="3" id="KW-1185">Reference proteome</keyword>
<keyword evidence="1" id="KW-0812">Transmembrane</keyword>
<organism evidence="2 3">
    <name type="scientific">Prevotella corporis</name>
    <dbReference type="NCBI Taxonomy" id="28128"/>
    <lineage>
        <taxon>Bacteria</taxon>
        <taxon>Pseudomonadati</taxon>
        <taxon>Bacteroidota</taxon>
        <taxon>Bacteroidia</taxon>
        <taxon>Bacteroidales</taxon>
        <taxon>Prevotellaceae</taxon>
        <taxon>Prevotella</taxon>
    </lineage>
</organism>
<name>A0A133QJU0_9BACT</name>